<keyword evidence="4 5" id="KW-0472">Membrane</keyword>
<feature type="transmembrane region" description="Helical" evidence="5">
    <location>
        <begin position="12"/>
        <end position="32"/>
    </location>
</feature>
<feature type="transmembrane region" description="Helical" evidence="5">
    <location>
        <begin position="458"/>
        <end position="479"/>
    </location>
</feature>
<proteinExistence type="predicted"/>
<feature type="transmembrane region" description="Helical" evidence="5">
    <location>
        <begin position="233"/>
        <end position="249"/>
    </location>
</feature>
<evidence type="ECO:0000256" key="1">
    <source>
        <dbReference type="ARBA" id="ARBA00004141"/>
    </source>
</evidence>
<feature type="transmembrane region" description="Helical" evidence="5">
    <location>
        <begin position="78"/>
        <end position="99"/>
    </location>
</feature>
<gene>
    <name evidence="7" type="ORF">A2908_01610</name>
</gene>
<evidence type="ECO:0000256" key="5">
    <source>
        <dbReference type="SAM" id="Phobius"/>
    </source>
</evidence>
<evidence type="ECO:0000259" key="6">
    <source>
        <dbReference type="Pfam" id="PF04932"/>
    </source>
</evidence>
<feature type="transmembrane region" description="Helical" evidence="5">
    <location>
        <begin position="402"/>
        <end position="422"/>
    </location>
</feature>
<dbReference type="InterPro" id="IPR019734">
    <property type="entry name" value="TPR_rpt"/>
</dbReference>
<name>A0A1G2ICS5_9BACT</name>
<dbReference type="AlphaFoldDB" id="A0A1G2ICS5"/>
<comment type="subcellular location">
    <subcellularLocation>
        <location evidence="1">Membrane</location>
        <topology evidence="1">Multi-pass membrane protein</topology>
    </subcellularLocation>
</comment>
<feature type="transmembrane region" description="Helical" evidence="5">
    <location>
        <begin position="357"/>
        <end position="382"/>
    </location>
</feature>
<feature type="domain" description="O-antigen ligase-related" evidence="6">
    <location>
        <begin position="216"/>
        <end position="374"/>
    </location>
</feature>
<dbReference type="Proteomes" id="UP000176774">
    <property type="component" value="Unassembled WGS sequence"/>
</dbReference>
<protein>
    <recommendedName>
        <fullName evidence="6">O-antigen ligase-related domain-containing protein</fullName>
    </recommendedName>
</protein>
<dbReference type="PANTHER" id="PTHR37422:SF17">
    <property type="entry name" value="O-ANTIGEN LIGASE"/>
    <property type="match status" value="1"/>
</dbReference>
<feature type="transmembrane region" description="Helical" evidence="5">
    <location>
        <begin position="211"/>
        <end position="227"/>
    </location>
</feature>
<feature type="transmembrane region" description="Helical" evidence="5">
    <location>
        <begin position="44"/>
        <end position="63"/>
    </location>
</feature>
<evidence type="ECO:0000256" key="3">
    <source>
        <dbReference type="ARBA" id="ARBA00022989"/>
    </source>
</evidence>
<feature type="transmembrane region" description="Helical" evidence="5">
    <location>
        <begin position="256"/>
        <end position="277"/>
    </location>
</feature>
<comment type="caution">
    <text evidence="7">The sequence shown here is derived from an EMBL/GenBank/DDBJ whole genome shotgun (WGS) entry which is preliminary data.</text>
</comment>
<dbReference type="EMBL" id="MHPA01000025">
    <property type="protein sequence ID" value="OGZ72549.1"/>
    <property type="molecule type" value="Genomic_DNA"/>
</dbReference>
<dbReference type="Pfam" id="PF04932">
    <property type="entry name" value="Wzy_C"/>
    <property type="match status" value="1"/>
</dbReference>
<dbReference type="InterPro" id="IPR051533">
    <property type="entry name" value="WaaL-like"/>
</dbReference>
<dbReference type="GO" id="GO:0016020">
    <property type="term" value="C:membrane"/>
    <property type="evidence" value="ECO:0007669"/>
    <property type="project" value="UniProtKB-SubCell"/>
</dbReference>
<dbReference type="Gene3D" id="1.25.40.10">
    <property type="entry name" value="Tetratricopeptide repeat domain"/>
    <property type="match status" value="3"/>
</dbReference>
<feature type="transmembrane region" description="Helical" evidence="5">
    <location>
        <begin position="181"/>
        <end position="202"/>
    </location>
</feature>
<keyword evidence="2 5" id="KW-0812">Transmembrane</keyword>
<keyword evidence="3 5" id="KW-1133">Transmembrane helix</keyword>
<evidence type="ECO:0000313" key="8">
    <source>
        <dbReference type="Proteomes" id="UP000176774"/>
    </source>
</evidence>
<organism evidence="7 8">
    <name type="scientific">Candidatus Staskawiczbacteria bacterium RIFCSPLOWO2_01_FULL_38_12b</name>
    <dbReference type="NCBI Taxonomy" id="1802214"/>
    <lineage>
        <taxon>Bacteria</taxon>
        <taxon>Candidatus Staskawicziibacteriota</taxon>
    </lineage>
</organism>
<dbReference type="InterPro" id="IPR007016">
    <property type="entry name" value="O-antigen_ligase-rel_domated"/>
</dbReference>
<dbReference type="PANTHER" id="PTHR37422">
    <property type="entry name" value="TEICHURONIC ACID BIOSYNTHESIS PROTEIN TUAE"/>
    <property type="match status" value="1"/>
</dbReference>
<reference evidence="7 8" key="1">
    <citation type="journal article" date="2016" name="Nat. Commun.">
        <title>Thousands of microbial genomes shed light on interconnected biogeochemical processes in an aquifer system.</title>
        <authorList>
            <person name="Anantharaman K."/>
            <person name="Brown C.T."/>
            <person name="Hug L.A."/>
            <person name="Sharon I."/>
            <person name="Castelle C.J."/>
            <person name="Probst A.J."/>
            <person name="Thomas B.C."/>
            <person name="Singh A."/>
            <person name="Wilkins M.J."/>
            <person name="Karaoz U."/>
            <person name="Brodie E.L."/>
            <person name="Williams K.H."/>
            <person name="Hubbard S.S."/>
            <person name="Banfield J.F."/>
        </authorList>
    </citation>
    <scope>NUCLEOTIDE SEQUENCE [LARGE SCALE GENOMIC DNA]</scope>
</reference>
<dbReference type="SUPFAM" id="SSF48452">
    <property type="entry name" value="TPR-like"/>
    <property type="match status" value="1"/>
</dbReference>
<sequence>MKNNTTYSNQKMSNWLFWVICFVLFLPIIVIPPNFQPSDWTRSMLFKTVLTTLVSFILFRFFYKKNLLIFLPKWKTSFYLPFLIFVAFFITLILATIFSEDITFSIFGSPTRTGGILNLLFFFIFSIILALFINKNQWEKLFTILFITGGIASLLAIVQYFNLLKNVFISHEGGSTPSFLGNSTILAIYMLFLSFLSFVLFVQKKTKKEKITYGILFLLFIFTIFITGSRGTYLGLVIGFLYFFLFYPYPKKYKILKIAAVLMLLLSVIIIALFNFFPQLGEKNKIFKIITNRVSIERIIVDITGTRLSVWKITLKEIQDKPILGWGPENFNIGFEKYYDPIPFSTPILLWDRPHNIFLDIAVSSGIFSLLLYICFWITLFWKLQNAKNIQKKNDYYTDNTIKIHGVQTMFIGYLIVLFFNFDNFSTYLISFFFIGYSFYLIFLQSETFKLSPLKKHFFGKTPLALAYLGMVILFLWFWNIKPLYLNEKIAHAKNLSKERRCKEAFAISNNENWAKSGIIKSYSILLYSDIVKNCAFIEPEKEVEYSKKMVSLLEIATDAEPKFSRTWLFMASFTNVLAAREKDADNKNNLLLQARGYLQKALELSPKRQEIFAEMEKNYLIAQDYQAMKKIGKDCIKIDPRFSECYWHLGIAQIFLSEQEEGKKNIELAEKNGYNYNAAYKQLAVAYMNQKNWPDALLAYQKLLIPDETLATAAAASHYATLAFLYEKDGKYTEAGKAALNVFRLQPENPETLQFIKLLLGKRPNDPILNSSLAFIYLQPGPYQETSKAKAIYLQLADNYPKNTNYLQELILIYYQLKEYDNAYNRSLLLIKLDPKFNEETEKFIKTLPPGYWERYIQNDKKGF</sequence>
<accession>A0A1G2ICS5</accession>
<dbReference type="SMART" id="SM00028">
    <property type="entry name" value="TPR"/>
    <property type="match status" value="3"/>
</dbReference>
<evidence type="ECO:0000313" key="7">
    <source>
        <dbReference type="EMBL" id="OGZ72549.1"/>
    </source>
</evidence>
<dbReference type="InterPro" id="IPR011990">
    <property type="entry name" value="TPR-like_helical_dom_sf"/>
</dbReference>
<evidence type="ECO:0000256" key="4">
    <source>
        <dbReference type="ARBA" id="ARBA00023136"/>
    </source>
</evidence>
<feature type="transmembrane region" description="Helical" evidence="5">
    <location>
        <begin position="141"/>
        <end position="161"/>
    </location>
</feature>
<evidence type="ECO:0000256" key="2">
    <source>
        <dbReference type="ARBA" id="ARBA00022692"/>
    </source>
</evidence>
<dbReference type="STRING" id="1802214.A2908_01610"/>
<feature type="transmembrane region" description="Helical" evidence="5">
    <location>
        <begin position="428"/>
        <end position="446"/>
    </location>
</feature>
<feature type="transmembrane region" description="Helical" evidence="5">
    <location>
        <begin position="115"/>
        <end position="134"/>
    </location>
</feature>